<proteinExistence type="predicted"/>
<organism evidence="2 3">
    <name type="scientific">Pelobium manganitolerans</name>
    <dbReference type="NCBI Taxonomy" id="1842495"/>
    <lineage>
        <taxon>Bacteria</taxon>
        <taxon>Pseudomonadati</taxon>
        <taxon>Bacteroidota</taxon>
        <taxon>Sphingobacteriia</taxon>
        <taxon>Sphingobacteriales</taxon>
        <taxon>Sphingobacteriaceae</taxon>
        <taxon>Pelobium</taxon>
    </lineage>
</organism>
<feature type="region of interest" description="Disordered" evidence="1">
    <location>
        <begin position="39"/>
        <end position="69"/>
    </location>
</feature>
<name>A0A419S3U9_9SPHI</name>
<evidence type="ECO:0000256" key="1">
    <source>
        <dbReference type="SAM" id="MobiDB-lite"/>
    </source>
</evidence>
<reference evidence="2 3" key="1">
    <citation type="submission" date="2016-07" db="EMBL/GenBank/DDBJ databases">
        <title>Genome of Pelobium manganitolerans.</title>
        <authorList>
            <person name="Wu S."/>
            <person name="Wang G."/>
        </authorList>
    </citation>
    <scope>NUCLEOTIDE SEQUENCE [LARGE SCALE GENOMIC DNA]</scope>
    <source>
        <strain evidence="2 3">YS-25</strain>
    </source>
</reference>
<dbReference type="AlphaFoldDB" id="A0A419S3U9"/>
<protein>
    <submittedName>
        <fullName evidence="2">Uncharacterized protein</fullName>
    </submittedName>
</protein>
<accession>A0A419S3U9</accession>
<keyword evidence="3" id="KW-1185">Reference proteome</keyword>
<evidence type="ECO:0000313" key="3">
    <source>
        <dbReference type="Proteomes" id="UP000283433"/>
    </source>
</evidence>
<feature type="compositionally biased region" description="Basic residues" evidence="1">
    <location>
        <begin position="40"/>
        <end position="51"/>
    </location>
</feature>
<gene>
    <name evidence="2" type="ORF">BCY91_09855</name>
</gene>
<dbReference type="EMBL" id="MBTA01000027">
    <property type="protein sequence ID" value="RKD13850.1"/>
    <property type="molecule type" value="Genomic_DNA"/>
</dbReference>
<sequence length="69" mass="7984">MIKEKRMAITGYSYMLPQPPPALIRESFEKMGAFLEAVSKKSRRKVQKCGKTRQSPAKPSKVRQRAFRK</sequence>
<dbReference type="Proteomes" id="UP000283433">
    <property type="component" value="Unassembled WGS sequence"/>
</dbReference>
<feature type="compositionally biased region" description="Basic residues" evidence="1">
    <location>
        <begin position="60"/>
        <end position="69"/>
    </location>
</feature>
<evidence type="ECO:0000313" key="2">
    <source>
        <dbReference type="EMBL" id="RKD13850.1"/>
    </source>
</evidence>
<comment type="caution">
    <text evidence="2">The sequence shown here is derived from an EMBL/GenBank/DDBJ whole genome shotgun (WGS) entry which is preliminary data.</text>
</comment>